<gene>
    <name evidence="13" type="ORF">BG61_00370</name>
</gene>
<dbReference type="NCBIfam" id="TIGR02532">
    <property type="entry name" value="IV_pilin_GFxxxE"/>
    <property type="match status" value="1"/>
</dbReference>
<evidence type="ECO:0000256" key="10">
    <source>
        <dbReference type="ARBA" id="ARBA00030775"/>
    </source>
</evidence>
<dbReference type="GO" id="GO:0005886">
    <property type="term" value="C:plasma membrane"/>
    <property type="evidence" value="ECO:0007669"/>
    <property type="project" value="UniProtKB-SubCell"/>
</dbReference>
<name>A0A069PW91_9BURK</name>
<evidence type="ECO:0000256" key="7">
    <source>
        <dbReference type="ARBA" id="ARBA00022989"/>
    </source>
</evidence>
<evidence type="ECO:0000313" key="13">
    <source>
        <dbReference type="EMBL" id="KDR44662.1"/>
    </source>
</evidence>
<organism evidence="13 14">
    <name type="scientific">Caballeronia glathei</name>
    <dbReference type="NCBI Taxonomy" id="60547"/>
    <lineage>
        <taxon>Bacteria</taxon>
        <taxon>Pseudomonadati</taxon>
        <taxon>Pseudomonadota</taxon>
        <taxon>Betaproteobacteria</taxon>
        <taxon>Burkholderiales</taxon>
        <taxon>Burkholderiaceae</taxon>
        <taxon>Caballeronia</taxon>
    </lineage>
</organism>
<evidence type="ECO:0000256" key="2">
    <source>
        <dbReference type="ARBA" id="ARBA00021549"/>
    </source>
</evidence>
<keyword evidence="6 11" id="KW-0812">Transmembrane</keyword>
<dbReference type="Pfam" id="PF12019">
    <property type="entry name" value="GspH"/>
    <property type="match status" value="1"/>
</dbReference>
<comment type="caution">
    <text evidence="13">The sequence shown here is derived from an EMBL/GenBank/DDBJ whole genome shotgun (WGS) entry which is preliminary data.</text>
</comment>
<keyword evidence="7 11" id="KW-1133">Transmembrane helix</keyword>
<evidence type="ECO:0000256" key="11">
    <source>
        <dbReference type="SAM" id="Phobius"/>
    </source>
</evidence>
<keyword evidence="14" id="KW-1185">Reference proteome</keyword>
<keyword evidence="8 11" id="KW-0472">Membrane</keyword>
<dbReference type="GO" id="GO:0015627">
    <property type="term" value="C:type II protein secretion system complex"/>
    <property type="evidence" value="ECO:0007669"/>
    <property type="project" value="InterPro"/>
</dbReference>
<dbReference type="GO" id="GO:0015628">
    <property type="term" value="P:protein secretion by the type II secretion system"/>
    <property type="evidence" value="ECO:0007669"/>
    <property type="project" value="InterPro"/>
</dbReference>
<dbReference type="Gene3D" id="3.55.40.10">
    <property type="entry name" value="minor pseudopilin epsh domain"/>
    <property type="match status" value="1"/>
</dbReference>
<feature type="transmembrane region" description="Helical" evidence="11">
    <location>
        <begin position="12"/>
        <end position="37"/>
    </location>
</feature>
<accession>A0A069PW91</accession>
<dbReference type="SUPFAM" id="SSF54523">
    <property type="entry name" value="Pili subunits"/>
    <property type="match status" value="1"/>
</dbReference>
<evidence type="ECO:0000256" key="4">
    <source>
        <dbReference type="ARBA" id="ARBA00022481"/>
    </source>
</evidence>
<evidence type="ECO:0000256" key="1">
    <source>
        <dbReference type="ARBA" id="ARBA00004377"/>
    </source>
</evidence>
<proteinExistence type="inferred from homology"/>
<keyword evidence="5" id="KW-0997">Cell inner membrane</keyword>
<feature type="domain" description="General secretion pathway GspH" evidence="12">
    <location>
        <begin position="47"/>
        <end position="169"/>
    </location>
</feature>
<dbReference type="InterPro" id="IPR022346">
    <property type="entry name" value="T2SS_GspH"/>
</dbReference>
<comment type="subcellular location">
    <subcellularLocation>
        <location evidence="1">Cell inner membrane</location>
        <topology evidence="1">Single-pass membrane protein</topology>
    </subcellularLocation>
</comment>
<dbReference type="EMBL" id="JFHC01000001">
    <property type="protein sequence ID" value="KDR44662.1"/>
    <property type="molecule type" value="Genomic_DNA"/>
</dbReference>
<evidence type="ECO:0000256" key="8">
    <source>
        <dbReference type="ARBA" id="ARBA00023136"/>
    </source>
</evidence>
<dbReference type="InterPro" id="IPR045584">
    <property type="entry name" value="Pilin-like"/>
</dbReference>
<sequence>MQMTRRFSPGFTLVELSVVLAVMAIVATFATPSFVAWHLRDQVDARARALMSTLVLARSEAVKRGVRVTLCRIDASRRCLAPGKSCEGGTADWSCGWALFVEREGAPMLLRAQPPAPSIAIAGATTDLSFTPPAGQVIGGFRSFDFSARNSRLAASAHSNRCIRLAAGGRPRLTAGACGAGA</sequence>
<evidence type="ECO:0000256" key="9">
    <source>
        <dbReference type="ARBA" id="ARBA00025772"/>
    </source>
</evidence>
<dbReference type="AlphaFoldDB" id="A0A069PW91"/>
<reference evidence="13 14" key="1">
    <citation type="submission" date="2014-03" db="EMBL/GenBank/DDBJ databases">
        <title>Draft Genome Sequences of Four Burkholderia Strains.</title>
        <authorList>
            <person name="Liu X.Y."/>
            <person name="Li C.X."/>
            <person name="Xu J.H."/>
        </authorList>
    </citation>
    <scope>NUCLEOTIDE SEQUENCE [LARGE SCALE GENOMIC DNA]</scope>
    <source>
        <strain evidence="13 14">DSM 50014</strain>
    </source>
</reference>
<evidence type="ECO:0000256" key="3">
    <source>
        <dbReference type="ARBA" id="ARBA00022475"/>
    </source>
</evidence>
<comment type="similarity">
    <text evidence="9">Belongs to the GSP H family.</text>
</comment>
<keyword evidence="3" id="KW-1003">Cell membrane</keyword>
<evidence type="ECO:0000256" key="6">
    <source>
        <dbReference type="ARBA" id="ARBA00022692"/>
    </source>
</evidence>
<evidence type="ECO:0000313" key="14">
    <source>
        <dbReference type="Proteomes" id="UP000027466"/>
    </source>
</evidence>
<dbReference type="RefSeq" id="WP_035941036.1">
    <property type="nucleotide sequence ID" value="NZ_CADFFX010000003.1"/>
</dbReference>
<dbReference type="InterPro" id="IPR012902">
    <property type="entry name" value="N_methyl_site"/>
</dbReference>
<evidence type="ECO:0000256" key="5">
    <source>
        <dbReference type="ARBA" id="ARBA00022519"/>
    </source>
</evidence>
<dbReference type="Proteomes" id="UP000027466">
    <property type="component" value="Unassembled WGS sequence"/>
</dbReference>
<keyword evidence="4" id="KW-0488">Methylation</keyword>
<protein>
    <recommendedName>
        <fullName evidence="2">Type II secretion system protein H</fullName>
    </recommendedName>
    <alternativeName>
        <fullName evidence="10">General secretion pathway protein H</fullName>
    </alternativeName>
</protein>
<dbReference type="Pfam" id="PF07963">
    <property type="entry name" value="N_methyl"/>
    <property type="match status" value="1"/>
</dbReference>
<evidence type="ECO:0000259" key="12">
    <source>
        <dbReference type="Pfam" id="PF12019"/>
    </source>
</evidence>